<name>A0A9Q0NG01_9DIPT</name>
<accession>A0A9Q0NG01</accession>
<dbReference type="Proteomes" id="UP001151699">
    <property type="component" value="Chromosome A"/>
</dbReference>
<keyword evidence="3" id="KW-1185">Reference proteome</keyword>
<gene>
    <name evidence="2" type="ORF">Bhyg_04228</name>
</gene>
<sequence>HRLSTSYYLPSPTKGRTNSDESDPPIDFPEYRHTDTTDSIPCHIITTLDKYMTMLTRPYH</sequence>
<comment type="caution">
    <text evidence="2">The sequence shown here is derived from an EMBL/GenBank/DDBJ whole genome shotgun (WGS) entry which is preliminary data.</text>
</comment>
<protein>
    <submittedName>
        <fullName evidence="2">Uncharacterized protein</fullName>
    </submittedName>
</protein>
<dbReference type="EMBL" id="WJQU01000001">
    <property type="protein sequence ID" value="KAJ6648996.1"/>
    <property type="molecule type" value="Genomic_DNA"/>
</dbReference>
<reference evidence="2" key="1">
    <citation type="submission" date="2022-07" db="EMBL/GenBank/DDBJ databases">
        <authorList>
            <person name="Trinca V."/>
            <person name="Uliana J.V.C."/>
            <person name="Torres T.T."/>
            <person name="Ward R.J."/>
            <person name="Monesi N."/>
        </authorList>
    </citation>
    <scope>NUCLEOTIDE SEQUENCE</scope>
    <source>
        <strain evidence="2">HSMRA1968</strain>
        <tissue evidence="2">Whole embryos</tissue>
    </source>
</reference>
<evidence type="ECO:0000256" key="1">
    <source>
        <dbReference type="SAM" id="MobiDB-lite"/>
    </source>
</evidence>
<proteinExistence type="predicted"/>
<organism evidence="2 3">
    <name type="scientific">Pseudolycoriella hygida</name>
    <dbReference type="NCBI Taxonomy" id="35572"/>
    <lineage>
        <taxon>Eukaryota</taxon>
        <taxon>Metazoa</taxon>
        <taxon>Ecdysozoa</taxon>
        <taxon>Arthropoda</taxon>
        <taxon>Hexapoda</taxon>
        <taxon>Insecta</taxon>
        <taxon>Pterygota</taxon>
        <taxon>Neoptera</taxon>
        <taxon>Endopterygota</taxon>
        <taxon>Diptera</taxon>
        <taxon>Nematocera</taxon>
        <taxon>Sciaroidea</taxon>
        <taxon>Sciaridae</taxon>
        <taxon>Pseudolycoriella</taxon>
    </lineage>
</organism>
<evidence type="ECO:0000313" key="3">
    <source>
        <dbReference type="Proteomes" id="UP001151699"/>
    </source>
</evidence>
<dbReference type="AlphaFoldDB" id="A0A9Q0NG01"/>
<feature type="region of interest" description="Disordered" evidence="1">
    <location>
        <begin position="1"/>
        <end position="34"/>
    </location>
</feature>
<evidence type="ECO:0000313" key="2">
    <source>
        <dbReference type="EMBL" id="KAJ6648996.1"/>
    </source>
</evidence>
<feature type="non-terminal residue" evidence="2">
    <location>
        <position position="60"/>
    </location>
</feature>